<organism evidence="2 3">
    <name type="scientific">Lupinus albus</name>
    <name type="common">White lupine</name>
    <name type="synonym">Lupinus termis</name>
    <dbReference type="NCBI Taxonomy" id="3870"/>
    <lineage>
        <taxon>Eukaryota</taxon>
        <taxon>Viridiplantae</taxon>
        <taxon>Streptophyta</taxon>
        <taxon>Embryophyta</taxon>
        <taxon>Tracheophyta</taxon>
        <taxon>Spermatophyta</taxon>
        <taxon>Magnoliopsida</taxon>
        <taxon>eudicotyledons</taxon>
        <taxon>Gunneridae</taxon>
        <taxon>Pentapetalae</taxon>
        <taxon>rosids</taxon>
        <taxon>fabids</taxon>
        <taxon>Fabales</taxon>
        <taxon>Fabaceae</taxon>
        <taxon>Papilionoideae</taxon>
        <taxon>50 kb inversion clade</taxon>
        <taxon>genistoids sensu lato</taxon>
        <taxon>core genistoids</taxon>
        <taxon>Genisteae</taxon>
        <taxon>Lupinus</taxon>
    </lineage>
</organism>
<dbReference type="Pfam" id="PF07727">
    <property type="entry name" value="RVT_2"/>
    <property type="match status" value="1"/>
</dbReference>
<keyword evidence="3" id="KW-1185">Reference proteome</keyword>
<protein>
    <submittedName>
        <fullName evidence="2">Putative RNA-directed DNA polymerase</fullName>
    </submittedName>
</protein>
<feature type="domain" description="Reverse transcriptase Ty1/copia-type" evidence="1">
    <location>
        <begin position="1"/>
        <end position="56"/>
    </location>
</feature>
<dbReference type="AlphaFoldDB" id="A0A6A4NGV0"/>
<dbReference type="OrthoDB" id="1740642at2759"/>
<evidence type="ECO:0000313" key="3">
    <source>
        <dbReference type="Proteomes" id="UP000447434"/>
    </source>
</evidence>
<keyword evidence="2" id="KW-0695">RNA-directed DNA polymerase</keyword>
<accession>A0A6A4NGV0</accession>
<proteinExistence type="predicted"/>
<dbReference type="InterPro" id="IPR013103">
    <property type="entry name" value="RVT_2"/>
</dbReference>
<evidence type="ECO:0000259" key="1">
    <source>
        <dbReference type="Pfam" id="PF07727"/>
    </source>
</evidence>
<name>A0A6A4NGV0_LUPAL</name>
<keyword evidence="2" id="KW-0808">Transferase</keyword>
<dbReference type="EMBL" id="WOCE01000022">
    <property type="protein sequence ID" value="KAE9588692.1"/>
    <property type="molecule type" value="Genomic_DNA"/>
</dbReference>
<evidence type="ECO:0000313" key="2">
    <source>
        <dbReference type="EMBL" id="KAE9588692.1"/>
    </source>
</evidence>
<dbReference type="Proteomes" id="UP000447434">
    <property type="component" value="Chromosome 22"/>
</dbReference>
<reference evidence="3" key="1">
    <citation type="journal article" date="2020" name="Nat. Commun.">
        <title>Genome sequence of the cluster root forming white lupin.</title>
        <authorList>
            <person name="Hufnagel B."/>
            <person name="Marques A."/>
            <person name="Soriano A."/>
            <person name="Marques L."/>
            <person name="Divol F."/>
            <person name="Doumas P."/>
            <person name="Sallet E."/>
            <person name="Mancinotti D."/>
            <person name="Carrere S."/>
            <person name="Marande W."/>
            <person name="Arribat S."/>
            <person name="Keller J."/>
            <person name="Huneau C."/>
            <person name="Blein T."/>
            <person name="Aime D."/>
            <person name="Laguerre M."/>
            <person name="Taylor J."/>
            <person name="Schubert V."/>
            <person name="Nelson M."/>
            <person name="Geu-Flores F."/>
            <person name="Crespi M."/>
            <person name="Gallardo-Guerrero K."/>
            <person name="Delaux P.-M."/>
            <person name="Salse J."/>
            <person name="Berges H."/>
            <person name="Guyot R."/>
            <person name="Gouzy J."/>
            <person name="Peret B."/>
        </authorList>
    </citation>
    <scope>NUCLEOTIDE SEQUENCE [LARGE SCALE GENOMIC DNA]</scope>
    <source>
        <strain evidence="3">cv. Amiga</strain>
    </source>
</reference>
<keyword evidence="2" id="KW-0548">Nucleotidyltransferase</keyword>
<sequence>MEAEFKMTDLGKLSYFLGMKFTYTSTGLLMHQKKYAKDLLQRFKMNTCNSVATPLETNVKLTMDE</sequence>
<dbReference type="GO" id="GO:0003964">
    <property type="term" value="F:RNA-directed DNA polymerase activity"/>
    <property type="evidence" value="ECO:0007669"/>
    <property type="project" value="UniProtKB-KW"/>
</dbReference>
<gene>
    <name evidence="2" type="ORF">Lalb_Chr22g0358041</name>
</gene>
<comment type="caution">
    <text evidence="2">The sequence shown here is derived from an EMBL/GenBank/DDBJ whole genome shotgun (WGS) entry which is preliminary data.</text>
</comment>